<dbReference type="InterPro" id="IPR009057">
    <property type="entry name" value="Homeodomain-like_sf"/>
</dbReference>
<keyword evidence="4" id="KW-0804">Transcription</keyword>
<gene>
    <name evidence="7" type="ORF">FHW18_003227</name>
</gene>
<dbReference type="PRINTS" id="PR00455">
    <property type="entry name" value="HTHTETR"/>
</dbReference>
<proteinExistence type="predicted"/>
<dbReference type="Gene3D" id="1.10.357.10">
    <property type="entry name" value="Tetracycline Repressor, domain 2"/>
    <property type="match status" value="1"/>
</dbReference>
<dbReference type="PANTHER" id="PTHR30055">
    <property type="entry name" value="HTH-TYPE TRANSCRIPTIONAL REGULATOR RUTR"/>
    <property type="match status" value="1"/>
</dbReference>
<dbReference type="Proteomes" id="UP000542125">
    <property type="component" value="Unassembled WGS sequence"/>
</dbReference>
<dbReference type="GO" id="GO:0000976">
    <property type="term" value="F:transcription cis-regulatory region binding"/>
    <property type="evidence" value="ECO:0007669"/>
    <property type="project" value="TreeGrafter"/>
</dbReference>
<dbReference type="PANTHER" id="PTHR30055:SF234">
    <property type="entry name" value="HTH-TYPE TRANSCRIPTIONAL REGULATOR BETI"/>
    <property type="match status" value="1"/>
</dbReference>
<keyword evidence="2" id="KW-0805">Transcription regulation</keyword>
<evidence type="ECO:0000256" key="2">
    <source>
        <dbReference type="ARBA" id="ARBA00023015"/>
    </source>
</evidence>
<name>A0A7Y9LPF6_9BURK</name>
<protein>
    <submittedName>
        <fullName evidence="7">AcrR family transcriptional regulator</fullName>
    </submittedName>
</protein>
<dbReference type="Gene3D" id="1.10.10.60">
    <property type="entry name" value="Homeodomain-like"/>
    <property type="match status" value="1"/>
</dbReference>
<dbReference type="RefSeq" id="WP_179587703.1">
    <property type="nucleotide sequence ID" value="NZ_JACBYR010000001.1"/>
</dbReference>
<dbReference type="GO" id="GO:0003700">
    <property type="term" value="F:DNA-binding transcription factor activity"/>
    <property type="evidence" value="ECO:0007669"/>
    <property type="project" value="TreeGrafter"/>
</dbReference>
<evidence type="ECO:0000256" key="1">
    <source>
        <dbReference type="ARBA" id="ARBA00022491"/>
    </source>
</evidence>
<accession>A0A7Y9LPF6</accession>
<comment type="caution">
    <text evidence="7">The sequence shown here is derived from an EMBL/GenBank/DDBJ whole genome shotgun (WGS) entry which is preliminary data.</text>
</comment>
<sequence length="266" mass="27563">MTDAPPPPRPAHAAGRPTRDQASALADHIVDAATRLITKNGYQATSIDAIAREAGVAKRTLYSRFAAKEDLLVAVLRRLVNDVVPPLRTDAQRVPLKDRLEAFGADLLDCSSGPTATAWRRLIMAELVHVPDLSALVRRETVDIIDGFVGALLQDAVNRGDLPAIDIPFAARSYRALLCAPVQDPTVCAGNVPPGHVQDAVAFFLRGCGCRAGGAAPTDDVRASAARPAEASAATSARASSGASATTIAGNAACTTAIAPADGYAP</sequence>
<dbReference type="InterPro" id="IPR050109">
    <property type="entry name" value="HTH-type_TetR-like_transc_reg"/>
</dbReference>
<dbReference type="InterPro" id="IPR036271">
    <property type="entry name" value="Tet_transcr_reg_TetR-rel_C_sf"/>
</dbReference>
<organism evidence="7 8">
    <name type="scientific">Pigmentiphaga litoralis</name>
    <dbReference type="NCBI Taxonomy" id="516702"/>
    <lineage>
        <taxon>Bacteria</taxon>
        <taxon>Pseudomonadati</taxon>
        <taxon>Pseudomonadota</taxon>
        <taxon>Betaproteobacteria</taxon>
        <taxon>Burkholderiales</taxon>
        <taxon>Alcaligenaceae</taxon>
        <taxon>Pigmentiphaga</taxon>
    </lineage>
</organism>
<dbReference type="Pfam" id="PF00440">
    <property type="entry name" value="TetR_N"/>
    <property type="match status" value="1"/>
</dbReference>
<evidence type="ECO:0000259" key="6">
    <source>
        <dbReference type="PROSITE" id="PS50977"/>
    </source>
</evidence>
<evidence type="ECO:0000256" key="4">
    <source>
        <dbReference type="ARBA" id="ARBA00023163"/>
    </source>
</evidence>
<keyword evidence="1" id="KW-0678">Repressor</keyword>
<dbReference type="AlphaFoldDB" id="A0A7Y9LPF6"/>
<dbReference type="SUPFAM" id="SSF46689">
    <property type="entry name" value="Homeodomain-like"/>
    <property type="match status" value="1"/>
</dbReference>
<evidence type="ECO:0000313" key="8">
    <source>
        <dbReference type="Proteomes" id="UP000542125"/>
    </source>
</evidence>
<reference evidence="7 8" key="1">
    <citation type="submission" date="2020-07" db="EMBL/GenBank/DDBJ databases">
        <title>Genomic Encyclopedia of Type Strains, Phase IV (KMG-V): Genome sequencing to study the core and pangenomes of soil and plant-associated prokaryotes.</title>
        <authorList>
            <person name="Whitman W."/>
        </authorList>
    </citation>
    <scope>NUCLEOTIDE SEQUENCE [LARGE SCALE GENOMIC DNA]</scope>
    <source>
        <strain evidence="7 8">SAS40</strain>
    </source>
</reference>
<evidence type="ECO:0000256" key="3">
    <source>
        <dbReference type="ARBA" id="ARBA00023125"/>
    </source>
</evidence>
<feature type="domain" description="HTH tetR-type" evidence="6">
    <location>
        <begin position="23"/>
        <end position="83"/>
    </location>
</feature>
<dbReference type="PROSITE" id="PS50977">
    <property type="entry name" value="HTH_TETR_2"/>
    <property type="match status" value="1"/>
</dbReference>
<evidence type="ECO:0000313" key="7">
    <source>
        <dbReference type="EMBL" id="NYE83956.1"/>
    </source>
</evidence>
<dbReference type="SUPFAM" id="SSF48498">
    <property type="entry name" value="Tetracyclin repressor-like, C-terminal domain"/>
    <property type="match status" value="1"/>
</dbReference>
<feature type="DNA-binding region" description="H-T-H motif" evidence="5">
    <location>
        <begin position="46"/>
        <end position="65"/>
    </location>
</feature>
<dbReference type="PROSITE" id="PS01081">
    <property type="entry name" value="HTH_TETR_1"/>
    <property type="match status" value="1"/>
</dbReference>
<dbReference type="EMBL" id="JACBYR010000001">
    <property type="protein sequence ID" value="NYE83956.1"/>
    <property type="molecule type" value="Genomic_DNA"/>
</dbReference>
<evidence type="ECO:0000256" key="5">
    <source>
        <dbReference type="PROSITE-ProRule" id="PRU00335"/>
    </source>
</evidence>
<dbReference type="InterPro" id="IPR001647">
    <property type="entry name" value="HTH_TetR"/>
</dbReference>
<dbReference type="InterPro" id="IPR023772">
    <property type="entry name" value="DNA-bd_HTH_TetR-type_CS"/>
</dbReference>
<keyword evidence="8" id="KW-1185">Reference proteome</keyword>
<keyword evidence="3 5" id="KW-0238">DNA-binding</keyword>
<dbReference type="Pfam" id="PF14246">
    <property type="entry name" value="TetR_C_7"/>
    <property type="match status" value="1"/>
</dbReference>
<dbReference type="InterPro" id="IPR039536">
    <property type="entry name" value="TetR_C_Proteobacteria"/>
</dbReference>